<name>A0A135TKW3_9PEZI</name>
<dbReference type="SUPFAM" id="SSF52047">
    <property type="entry name" value="RNI-like"/>
    <property type="match status" value="1"/>
</dbReference>
<dbReference type="Gene3D" id="3.80.10.10">
    <property type="entry name" value="Ribonuclease Inhibitor"/>
    <property type="match status" value="1"/>
</dbReference>
<evidence type="ECO:0008006" key="3">
    <source>
        <dbReference type="Google" id="ProtNLM"/>
    </source>
</evidence>
<dbReference type="InterPro" id="IPR032675">
    <property type="entry name" value="LRR_dom_sf"/>
</dbReference>
<dbReference type="AlphaFoldDB" id="A0A135TKW3"/>
<proteinExistence type="predicted"/>
<dbReference type="OrthoDB" id="2520703at2759"/>
<accession>A0A135TKW3</accession>
<reference evidence="1 2" key="1">
    <citation type="submission" date="2014-02" db="EMBL/GenBank/DDBJ databases">
        <title>The genome sequence of Colletotrichum simmondsii CBS122122.</title>
        <authorList>
            <person name="Baroncelli R."/>
            <person name="Thon M.R."/>
        </authorList>
    </citation>
    <scope>NUCLEOTIDE SEQUENCE [LARGE SCALE GENOMIC DNA]</scope>
    <source>
        <strain evidence="1 2">CBS122122</strain>
    </source>
</reference>
<evidence type="ECO:0000313" key="1">
    <source>
        <dbReference type="EMBL" id="KXH48755.1"/>
    </source>
</evidence>
<protein>
    <recommendedName>
        <fullName evidence="3">F-box domain-containing protein</fullName>
    </recommendedName>
</protein>
<sequence length="495" mass="56702">MESLPVEVLQMTLSYLCMHCRDPTGFPHADTQEIRDDKRALAFLCRTSRRISAVAYPILYHYYATGNMHLRQTVITRQRPIRNTYEPNLVQEFTRTIRQRPDLASYVDAMQVASWDLEVNYRLTSPDSSSSDDSVSDSEVPPEVWEAASTLYAEHSRKPQPPTPIKDYSNLKLEGEIPDLVAAIQSCPRLQSLLVSYSDHDPIWPENSWLGLRMPSIRRLGVIVGLSRQCTLYINFAGMQNMFPNVESIHASTGGLWILQRGTLPTKNPKDFLTKLKSLSIAGMRDPHLEELLTCLPGLERLEITNQNYDCSWRRALKPVQNRLKSLHISYHLKPHHGMKLWDVKFRHSERFRLCGALEELSLDCRLIRDVVTPYAPEARLASLLPPSIRVFRIRYLHYVMSRTLKYLADVAPTRFPHLKLIHIGVSECESPGNENMVAAMEEPTRRLFAAVGIDLLWTQDLVWEQKRPGRFLGSGINLTADIPLPVVPEHRIIH</sequence>
<dbReference type="Proteomes" id="UP000070328">
    <property type="component" value="Unassembled WGS sequence"/>
</dbReference>
<dbReference type="EMBL" id="JFBX01000126">
    <property type="protein sequence ID" value="KXH48755.1"/>
    <property type="molecule type" value="Genomic_DNA"/>
</dbReference>
<organism evidence="1 2">
    <name type="scientific">Colletotrichum simmondsii</name>
    <dbReference type="NCBI Taxonomy" id="703756"/>
    <lineage>
        <taxon>Eukaryota</taxon>
        <taxon>Fungi</taxon>
        <taxon>Dikarya</taxon>
        <taxon>Ascomycota</taxon>
        <taxon>Pezizomycotina</taxon>
        <taxon>Sordariomycetes</taxon>
        <taxon>Hypocreomycetidae</taxon>
        <taxon>Glomerellales</taxon>
        <taxon>Glomerellaceae</taxon>
        <taxon>Colletotrichum</taxon>
        <taxon>Colletotrichum acutatum species complex</taxon>
    </lineage>
</organism>
<gene>
    <name evidence="1" type="ORF">CSIM01_10052</name>
</gene>
<evidence type="ECO:0000313" key="2">
    <source>
        <dbReference type="Proteomes" id="UP000070328"/>
    </source>
</evidence>
<comment type="caution">
    <text evidence="1">The sequence shown here is derived from an EMBL/GenBank/DDBJ whole genome shotgun (WGS) entry which is preliminary data.</text>
</comment>
<keyword evidence="2" id="KW-1185">Reference proteome</keyword>